<evidence type="ECO:0000313" key="1">
    <source>
        <dbReference type="EMBL" id="KAJ1130541.1"/>
    </source>
</evidence>
<keyword evidence="2" id="KW-1185">Reference proteome</keyword>
<accession>A0AAV7PSX1</accession>
<protein>
    <submittedName>
        <fullName evidence="1">Uncharacterized protein</fullName>
    </submittedName>
</protein>
<reference evidence="1" key="1">
    <citation type="journal article" date="2022" name="bioRxiv">
        <title>Sequencing and chromosome-scale assembly of the giantPleurodeles waltlgenome.</title>
        <authorList>
            <person name="Brown T."/>
            <person name="Elewa A."/>
            <person name="Iarovenko S."/>
            <person name="Subramanian E."/>
            <person name="Araus A.J."/>
            <person name="Petzold A."/>
            <person name="Susuki M."/>
            <person name="Suzuki K.-i.T."/>
            <person name="Hayashi T."/>
            <person name="Toyoda A."/>
            <person name="Oliveira C."/>
            <person name="Osipova E."/>
            <person name="Leigh N.D."/>
            <person name="Simon A."/>
            <person name="Yun M.H."/>
        </authorList>
    </citation>
    <scope>NUCLEOTIDE SEQUENCE</scope>
    <source>
        <strain evidence="1">20211129_DDA</strain>
        <tissue evidence="1">Liver</tissue>
    </source>
</reference>
<name>A0AAV7PSX1_PLEWA</name>
<dbReference type="Proteomes" id="UP001066276">
    <property type="component" value="Chromosome 7"/>
</dbReference>
<sequence length="96" mass="11127">MPQLRRHIDSTREDYREVARDEVKTSYLVREKRIYKAGGWEATSVVGEMEAGGMHIREIMLENGDRVRGSRENVEVFVDYATDFYKSKLTVPTAEV</sequence>
<gene>
    <name evidence="1" type="ORF">NDU88_008892</name>
</gene>
<comment type="caution">
    <text evidence="1">The sequence shown here is derived from an EMBL/GenBank/DDBJ whole genome shotgun (WGS) entry which is preliminary data.</text>
</comment>
<organism evidence="1 2">
    <name type="scientific">Pleurodeles waltl</name>
    <name type="common">Iberian ribbed newt</name>
    <dbReference type="NCBI Taxonomy" id="8319"/>
    <lineage>
        <taxon>Eukaryota</taxon>
        <taxon>Metazoa</taxon>
        <taxon>Chordata</taxon>
        <taxon>Craniata</taxon>
        <taxon>Vertebrata</taxon>
        <taxon>Euteleostomi</taxon>
        <taxon>Amphibia</taxon>
        <taxon>Batrachia</taxon>
        <taxon>Caudata</taxon>
        <taxon>Salamandroidea</taxon>
        <taxon>Salamandridae</taxon>
        <taxon>Pleurodelinae</taxon>
        <taxon>Pleurodeles</taxon>
    </lineage>
</organism>
<dbReference type="AlphaFoldDB" id="A0AAV7PSX1"/>
<dbReference type="EMBL" id="JANPWB010000011">
    <property type="protein sequence ID" value="KAJ1130541.1"/>
    <property type="molecule type" value="Genomic_DNA"/>
</dbReference>
<proteinExistence type="predicted"/>
<evidence type="ECO:0000313" key="2">
    <source>
        <dbReference type="Proteomes" id="UP001066276"/>
    </source>
</evidence>